<dbReference type="EnsemblPlants" id="Pp3c12_14590V3.1">
    <property type="protein sequence ID" value="PAC:32974310.CDS.1"/>
    <property type="gene ID" value="Pp3c12_14590"/>
</dbReference>
<proteinExistence type="predicted"/>
<dbReference type="PaxDb" id="3218-PP1S70_169V6.1"/>
<protein>
    <submittedName>
        <fullName evidence="1 2">Uncharacterized protein</fullName>
    </submittedName>
</protein>
<reference evidence="2" key="3">
    <citation type="submission" date="2020-12" db="UniProtKB">
        <authorList>
            <consortium name="EnsemblPlants"/>
        </authorList>
    </citation>
    <scope>IDENTIFICATION</scope>
</reference>
<dbReference type="EMBL" id="ABEU02000012">
    <property type="protein sequence ID" value="PNR43908.1"/>
    <property type="molecule type" value="Genomic_DNA"/>
</dbReference>
<sequence length="121" mass="13598">MSDICTVIRAAEFGTRVGFNSHFKDLHHPMTCCQIVMENRLQHEVSLRITCDRIYAQCVYDCANSCLALYNRLFRASNDSGVATSPTKSYHPDLISESEQSVTPLKLRASGRKICRVFGPP</sequence>
<dbReference type="Proteomes" id="UP000006727">
    <property type="component" value="Chromosome 12"/>
</dbReference>
<dbReference type="AlphaFoldDB" id="A0A2K1JQU7"/>
<keyword evidence="3" id="KW-1185">Reference proteome</keyword>
<evidence type="ECO:0000313" key="3">
    <source>
        <dbReference type="Proteomes" id="UP000006727"/>
    </source>
</evidence>
<dbReference type="InParanoid" id="A0A2K1JQU7"/>
<name>A0A2K1JQU7_PHYPA</name>
<evidence type="ECO:0000313" key="2">
    <source>
        <dbReference type="EnsemblPlants" id="PAC:32974310.CDS.1"/>
    </source>
</evidence>
<reference evidence="1 3" key="1">
    <citation type="journal article" date="2008" name="Science">
        <title>The Physcomitrella genome reveals evolutionary insights into the conquest of land by plants.</title>
        <authorList>
            <person name="Rensing S."/>
            <person name="Lang D."/>
            <person name="Zimmer A."/>
            <person name="Terry A."/>
            <person name="Salamov A."/>
            <person name="Shapiro H."/>
            <person name="Nishiyama T."/>
            <person name="Perroud P.-F."/>
            <person name="Lindquist E."/>
            <person name="Kamisugi Y."/>
            <person name="Tanahashi T."/>
            <person name="Sakakibara K."/>
            <person name="Fujita T."/>
            <person name="Oishi K."/>
            <person name="Shin-I T."/>
            <person name="Kuroki Y."/>
            <person name="Toyoda A."/>
            <person name="Suzuki Y."/>
            <person name="Hashimoto A."/>
            <person name="Yamaguchi K."/>
            <person name="Sugano A."/>
            <person name="Kohara Y."/>
            <person name="Fujiyama A."/>
            <person name="Anterola A."/>
            <person name="Aoki S."/>
            <person name="Ashton N."/>
            <person name="Barbazuk W.B."/>
            <person name="Barker E."/>
            <person name="Bennetzen J."/>
            <person name="Bezanilla M."/>
            <person name="Blankenship R."/>
            <person name="Cho S.H."/>
            <person name="Dutcher S."/>
            <person name="Estelle M."/>
            <person name="Fawcett J.A."/>
            <person name="Gundlach H."/>
            <person name="Hanada K."/>
            <person name="Heyl A."/>
            <person name="Hicks K.A."/>
            <person name="Hugh J."/>
            <person name="Lohr M."/>
            <person name="Mayer K."/>
            <person name="Melkozernov A."/>
            <person name="Murata T."/>
            <person name="Nelson D."/>
            <person name="Pils B."/>
            <person name="Prigge M."/>
            <person name="Reiss B."/>
            <person name="Renner T."/>
            <person name="Rombauts S."/>
            <person name="Rushton P."/>
            <person name="Sanderfoot A."/>
            <person name="Schween G."/>
            <person name="Shiu S.-H."/>
            <person name="Stueber K."/>
            <person name="Theodoulou F.L."/>
            <person name="Tu H."/>
            <person name="Van de Peer Y."/>
            <person name="Verrier P.J."/>
            <person name="Waters E."/>
            <person name="Wood A."/>
            <person name="Yang L."/>
            <person name="Cove D."/>
            <person name="Cuming A."/>
            <person name="Hasebe M."/>
            <person name="Lucas S."/>
            <person name="Mishler D.B."/>
            <person name="Reski R."/>
            <person name="Grigoriev I."/>
            <person name="Quatrano R.S."/>
            <person name="Boore J.L."/>
        </authorList>
    </citation>
    <scope>NUCLEOTIDE SEQUENCE [LARGE SCALE GENOMIC DNA]</scope>
    <source>
        <strain evidence="2 3">cv. Gransden 2004</strain>
    </source>
</reference>
<accession>A0A2K1JQU7</accession>
<dbReference type="Gramene" id="Pp3c12_14590V3.1">
    <property type="protein sequence ID" value="PAC:32974310.CDS.1"/>
    <property type="gene ID" value="Pp3c12_14590"/>
</dbReference>
<evidence type="ECO:0000313" key="1">
    <source>
        <dbReference type="EMBL" id="PNR43908.1"/>
    </source>
</evidence>
<organism evidence="1">
    <name type="scientific">Physcomitrium patens</name>
    <name type="common">Spreading-leaved earth moss</name>
    <name type="synonym">Physcomitrella patens</name>
    <dbReference type="NCBI Taxonomy" id="3218"/>
    <lineage>
        <taxon>Eukaryota</taxon>
        <taxon>Viridiplantae</taxon>
        <taxon>Streptophyta</taxon>
        <taxon>Embryophyta</taxon>
        <taxon>Bryophyta</taxon>
        <taxon>Bryophytina</taxon>
        <taxon>Bryopsida</taxon>
        <taxon>Funariidae</taxon>
        <taxon>Funariales</taxon>
        <taxon>Funariaceae</taxon>
        <taxon>Physcomitrium</taxon>
    </lineage>
</organism>
<reference evidence="1 3" key="2">
    <citation type="journal article" date="2018" name="Plant J.">
        <title>The Physcomitrella patens chromosome-scale assembly reveals moss genome structure and evolution.</title>
        <authorList>
            <person name="Lang D."/>
            <person name="Ullrich K.K."/>
            <person name="Murat F."/>
            <person name="Fuchs J."/>
            <person name="Jenkins J."/>
            <person name="Haas F.B."/>
            <person name="Piednoel M."/>
            <person name="Gundlach H."/>
            <person name="Van Bel M."/>
            <person name="Meyberg R."/>
            <person name="Vives C."/>
            <person name="Morata J."/>
            <person name="Symeonidi A."/>
            <person name="Hiss M."/>
            <person name="Muchero W."/>
            <person name="Kamisugi Y."/>
            <person name="Saleh O."/>
            <person name="Blanc G."/>
            <person name="Decker E.L."/>
            <person name="van Gessel N."/>
            <person name="Grimwood J."/>
            <person name="Hayes R.D."/>
            <person name="Graham S.W."/>
            <person name="Gunter L.E."/>
            <person name="McDaniel S.F."/>
            <person name="Hoernstein S.N.W."/>
            <person name="Larsson A."/>
            <person name="Li F.W."/>
            <person name="Perroud P.F."/>
            <person name="Phillips J."/>
            <person name="Ranjan P."/>
            <person name="Rokshar D.S."/>
            <person name="Rothfels C.J."/>
            <person name="Schneider L."/>
            <person name="Shu S."/>
            <person name="Stevenson D.W."/>
            <person name="Thummler F."/>
            <person name="Tillich M."/>
            <person name="Villarreal Aguilar J.C."/>
            <person name="Widiez T."/>
            <person name="Wong G.K."/>
            <person name="Wymore A."/>
            <person name="Zhang Y."/>
            <person name="Zimmer A.D."/>
            <person name="Quatrano R.S."/>
            <person name="Mayer K.F.X."/>
            <person name="Goodstein D."/>
            <person name="Casacuberta J.M."/>
            <person name="Vandepoele K."/>
            <person name="Reski R."/>
            <person name="Cuming A.C."/>
            <person name="Tuskan G.A."/>
            <person name="Maumus F."/>
            <person name="Salse J."/>
            <person name="Schmutz J."/>
            <person name="Rensing S.A."/>
        </authorList>
    </citation>
    <scope>NUCLEOTIDE SEQUENCE [LARGE SCALE GENOMIC DNA]</scope>
    <source>
        <strain evidence="2 3">cv. Gransden 2004</strain>
    </source>
</reference>
<gene>
    <name evidence="1" type="ORF">PHYPA_016291</name>
</gene>